<evidence type="ECO:0000313" key="4">
    <source>
        <dbReference type="EMBL" id="TCP09138.1"/>
    </source>
</evidence>
<evidence type="ECO:0000313" key="7">
    <source>
        <dbReference type="Proteomes" id="UP000829756"/>
    </source>
</evidence>
<dbReference type="CDD" id="cd09019">
    <property type="entry name" value="galactose_mutarotase_like"/>
    <property type="match status" value="1"/>
</dbReference>
<dbReference type="InterPro" id="IPR008183">
    <property type="entry name" value="Aldose_1/G6P_1-epimerase"/>
</dbReference>
<sequence>MSACEQAFGFFQDQAVCKYILTNSKGSRAGILNLGGIIQEFSVLQNGGPHNLVVHFDDAQGYIENPFQINKQIGRVAGRIKGAAFEINGQAYQVEANEGKNALHGGSNGLSMQLFDAAWVSRSELVLSTRLQQVSDGYPNDLDVSIHYHLTDDDSLKITYRATALGDTVFDPTMHIYWRLPQGLAGARLAIPDGQHMQLDAERLPTGLSDGGNALFDFSDGQDLAQAVSALRRSTTQSGFDEAYRVRPDLAAPVAVLDTGEGFRVNIFSNRNGLVVFTAAPKEPAQHDAGDYDALATEAQTLPDSLHHPEFGNIRLNKGECKEAVIIYQIEMN</sequence>
<dbReference type="KEGG" id="usu:LVJ78_10015"/>
<dbReference type="InterPro" id="IPR011013">
    <property type="entry name" value="Gal_mutarotase_sf_dom"/>
</dbReference>
<evidence type="ECO:0000256" key="2">
    <source>
        <dbReference type="ARBA" id="ARBA00023235"/>
    </source>
</evidence>
<accession>A0AAE9GWJ7</accession>
<evidence type="ECO:0000256" key="1">
    <source>
        <dbReference type="ARBA" id="ARBA00006206"/>
    </source>
</evidence>
<protein>
    <submittedName>
        <fullName evidence="4">Aldose 1-epimerase</fullName>
    </submittedName>
    <submittedName>
        <fullName evidence="5">Galactose mutarotase</fullName>
    </submittedName>
</protein>
<dbReference type="EMBL" id="CP091507">
    <property type="protein sequence ID" value="UOO79018.1"/>
    <property type="molecule type" value="Genomic_DNA"/>
</dbReference>
<dbReference type="Proteomes" id="UP000294721">
    <property type="component" value="Unassembled WGS sequence"/>
</dbReference>
<evidence type="ECO:0000313" key="5">
    <source>
        <dbReference type="EMBL" id="UOO79018.1"/>
    </source>
</evidence>
<dbReference type="Proteomes" id="UP000829756">
    <property type="component" value="Chromosome"/>
</dbReference>
<evidence type="ECO:0000313" key="6">
    <source>
        <dbReference type="Proteomes" id="UP000294721"/>
    </source>
</evidence>
<dbReference type="PANTHER" id="PTHR10091">
    <property type="entry name" value="ALDOSE-1-EPIMERASE"/>
    <property type="match status" value="1"/>
</dbReference>
<evidence type="ECO:0000256" key="3">
    <source>
        <dbReference type="ARBA" id="ARBA00023277"/>
    </source>
</evidence>
<dbReference type="InterPro" id="IPR014718">
    <property type="entry name" value="GH-type_carb-bd"/>
</dbReference>
<dbReference type="InterPro" id="IPR047215">
    <property type="entry name" value="Galactose_mutarotase-like"/>
</dbReference>
<dbReference type="GO" id="GO:0030246">
    <property type="term" value="F:carbohydrate binding"/>
    <property type="evidence" value="ECO:0007669"/>
    <property type="project" value="InterPro"/>
</dbReference>
<dbReference type="GO" id="GO:0006006">
    <property type="term" value="P:glucose metabolic process"/>
    <property type="evidence" value="ECO:0007669"/>
    <property type="project" value="TreeGrafter"/>
</dbReference>
<reference evidence="5" key="3">
    <citation type="journal article" date="2022" name="Res Sq">
        <title>Evolution of multicellular longitudinally dividing oral cavity symbionts (Neisseriaceae).</title>
        <authorList>
            <person name="Nyongesa S."/>
            <person name="Weber P."/>
            <person name="Bernet E."/>
            <person name="Pullido F."/>
            <person name="Nieckarz M."/>
            <person name="Delaby M."/>
            <person name="Nieves C."/>
            <person name="Viehboeck T."/>
            <person name="Krause N."/>
            <person name="Rivera-Millot A."/>
            <person name="Nakamura A."/>
            <person name="Vischer N."/>
            <person name="VanNieuwenhze M."/>
            <person name="Brun Y."/>
            <person name="Cava F."/>
            <person name="Bulgheresi S."/>
            <person name="Veyrier F."/>
        </authorList>
    </citation>
    <scope>NUCLEOTIDE SEQUENCE</scope>
    <source>
        <strain evidence="5">1258/02</strain>
    </source>
</reference>
<comment type="similarity">
    <text evidence="1">Belongs to the aldose epimerase family.</text>
</comment>
<keyword evidence="3" id="KW-0119">Carbohydrate metabolism</keyword>
<dbReference type="GO" id="GO:0004034">
    <property type="term" value="F:aldose 1-epimerase activity"/>
    <property type="evidence" value="ECO:0007669"/>
    <property type="project" value="TreeGrafter"/>
</dbReference>
<dbReference type="Pfam" id="PF01263">
    <property type="entry name" value="Aldose_epim"/>
    <property type="match status" value="1"/>
</dbReference>
<keyword evidence="2" id="KW-0413">Isomerase</keyword>
<dbReference type="Gene3D" id="2.70.98.10">
    <property type="match status" value="1"/>
</dbReference>
<reference evidence="4 6" key="1">
    <citation type="submission" date="2019-03" db="EMBL/GenBank/DDBJ databases">
        <title>Genomic Encyclopedia of Type Strains, Phase IV (KMG-IV): sequencing the most valuable type-strain genomes for metagenomic binning, comparative biology and taxonomic classification.</title>
        <authorList>
            <person name="Goeker M."/>
        </authorList>
    </citation>
    <scope>NUCLEOTIDE SEQUENCE [LARGE SCALE GENOMIC DNA]</scope>
    <source>
        <strain evidence="4 6">DSM 17474</strain>
    </source>
</reference>
<organism evidence="5 7">
    <name type="scientific">Uruburuella suis</name>
    <dbReference type="NCBI Taxonomy" id="252130"/>
    <lineage>
        <taxon>Bacteria</taxon>
        <taxon>Pseudomonadati</taxon>
        <taxon>Pseudomonadota</taxon>
        <taxon>Betaproteobacteria</taxon>
        <taxon>Neisseriales</taxon>
        <taxon>Neisseriaceae</taxon>
        <taxon>Uruburuella</taxon>
    </lineage>
</organism>
<dbReference type="AlphaFoldDB" id="A0AAE9GWJ7"/>
<dbReference type="EMBL" id="SLXE01000004">
    <property type="protein sequence ID" value="TCP09138.1"/>
    <property type="molecule type" value="Genomic_DNA"/>
</dbReference>
<reference evidence="5" key="2">
    <citation type="submission" date="2021-12" db="EMBL/GenBank/DDBJ databases">
        <authorList>
            <person name="Veyrier F.J."/>
        </authorList>
    </citation>
    <scope>NUCLEOTIDE SEQUENCE</scope>
    <source>
        <strain evidence="5">1258/02</strain>
    </source>
</reference>
<dbReference type="SUPFAM" id="SSF74650">
    <property type="entry name" value="Galactose mutarotase-like"/>
    <property type="match status" value="1"/>
</dbReference>
<proteinExistence type="inferred from homology"/>
<name>A0AAE9GWJ7_9NEIS</name>
<gene>
    <name evidence="4" type="ORF">EV680_1043</name>
    <name evidence="5" type="ORF">LVJ78_10015</name>
</gene>
<keyword evidence="6" id="KW-1185">Reference proteome</keyword>
<dbReference type="PANTHER" id="PTHR10091:SF0">
    <property type="entry name" value="GALACTOSE MUTAROTASE"/>
    <property type="match status" value="1"/>
</dbReference>
<dbReference type="GO" id="GO:0033499">
    <property type="term" value="P:galactose catabolic process via UDP-galactose, Leloir pathway"/>
    <property type="evidence" value="ECO:0007669"/>
    <property type="project" value="TreeGrafter"/>
</dbReference>
<dbReference type="GO" id="GO:0005737">
    <property type="term" value="C:cytoplasm"/>
    <property type="evidence" value="ECO:0007669"/>
    <property type="project" value="TreeGrafter"/>
</dbReference>
<dbReference type="RefSeq" id="WP_132952772.1">
    <property type="nucleotide sequence ID" value="NZ_CP091507.1"/>
</dbReference>